<dbReference type="InterPro" id="IPR022236">
    <property type="entry name" value="DUF3761"/>
</dbReference>
<reference evidence="2" key="1">
    <citation type="submission" date="2019-03" db="EMBL/GenBank/DDBJ databases">
        <title>Serratia marcescens strain N2 draft genome.</title>
        <authorList>
            <person name="Yassin A."/>
            <person name="El-Kenawy N."/>
            <person name="Youssef N.H."/>
        </authorList>
    </citation>
    <scope>NUCLEOTIDE SEQUENCE [LARGE SCALE GENOMIC DNA]</scope>
    <source>
        <strain evidence="2">N2</strain>
    </source>
</reference>
<gene>
    <name evidence="2" type="ORF">E0L31_02550</name>
</gene>
<evidence type="ECO:0000256" key="1">
    <source>
        <dbReference type="SAM" id="MobiDB-lite"/>
    </source>
</evidence>
<name>A0A9X8VLL1_SERMA</name>
<feature type="compositionally biased region" description="Polar residues" evidence="1">
    <location>
        <begin position="10"/>
        <end position="19"/>
    </location>
</feature>
<feature type="compositionally biased region" description="Low complexity" evidence="1">
    <location>
        <begin position="40"/>
        <end position="64"/>
    </location>
</feature>
<dbReference type="EMBL" id="SPSG01000277">
    <property type="protein sequence ID" value="TFV46248.1"/>
    <property type="molecule type" value="Genomic_DNA"/>
</dbReference>
<dbReference type="Pfam" id="PF12587">
    <property type="entry name" value="DUF3761"/>
    <property type="match status" value="1"/>
</dbReference>
<proteinExistence type="predicted"/>
<accession>A0A9X8VLL1</accession>
<feature type="region of interest" description="Disordered" evidence="1">
    <location>
        <begin position="1"/>
        <end position="102"/>
    </location>
</feature>
<protein>
    <submittedName>
        <fullName evidence="2">DUF3761 domain-containing protein</fullName>
    </submittedName>
</protein>
<organism evidence="2">
    <name type="scientific">Serratia marcescens</name>
    <dbReference type="NCBI Taxonomy" id="615"/>
    <lineage>
        <taxon>Bacteria</taxon>
        <taxon>Pseudomonadati</taxon>
        <taxon>Pseudomonadota</taxon>
        <taxon>Gammaproteobacteria</taxon>
        <taxon>Enterobacterales</taxon>
        <taxon>Yersiniaceae</taxon>
        <taxon>Serratia</taxon>
    </lineage>
</organism>
<comment type="caution">
    <text evidence="2">The sequence shown here is derived from an EMBL/GenBank/DDBJ whole genome shotgun (WGS) entry which is preliminary data.</text>
</comment>
<evidence type="ECO:0000313" key="2">
    <source>
        <dbReference type="EMBL" id="TFV46248.1"/>
    </source>
</evidence>
<dbReference type="AlphaFoldDB" id="A0A9X8VLL1"/>
<sequence length="102" mass="11012">MPTEVRNRGSDNLSTAPQVTQEEKKTKKPRKPPTKEIPLPSRQSPSSQTTPPPSRSSAPQSSQTVAPEGATARCKDGSFSHSQHHRGACSRHGGVDGWLDNE</sequence>